<proteinExistence type="predicted"/>
<dbReference type="EMBL" id="MGFX01000001">
    <property type="protein sequence ID" value="OGM15981.1"/>
    <property type="molecule type" value="Genomic_DNA"/>
</dbReference>
<accession>A0A1F7XLT4</accession>
<sequence length="362" mass="40055">MRAEQINETIPRLLVSNEFAGFVSTGNFNYEQTQKLILLHVGLIGEHNLNTPYTAFTDKGRGLSFQPIRLGEDLVLKTGPIGAFSAEEIAVFIQEQSRNYVDRTTMGRGFPRGDMGAEQELLAVFIDGFSSSDVFIVIEKELPEGISTIGGARIVRGISQRTLKETASYEEYLKKGPLSSLPTFSAVKLKGEDVFSSDLLSVPEKDCTCITRYWREDDYTLAALQVNNSQIPVDIIAAMPIAYSVYFAKEAGVRNVPRVAVYDIHMRAIAEFARDNFASQIIADGEGVVPTREVLDSVLKYHYGGQELEGYRGKIVVGGFHTSSFLSRSLKYLEGRVELDDSVLQIAKDVIKSSVNFPPELA</sequence>
<reference evidence="1 2" key="1">
    <citation type="journal article" date="2016" name="Nat. Commun.">
        <title>Thousands of microbial genomes shed light on interconnected biogeochemical processes in an aquifer system.</title>
        <authorList>
            <person name="Anantharaman K."/>
            <person name="Brown C.T."/>
            <person name="Hug L.A."/>
            <person name="Sharon I."/>
            <person name="Castelle C.J."/>
            <person name="Probst A.J."/>
            <person name="Thomas B.C."/>
            <person name="Singh A."/>
            <person name="Wilkins M.J."/>
            <person name="Karaoz U."/>
            <person name="Brodie E.L."/>
            <person name="Williams K.H."/>
            <person name="Hubbard S.S."/>
            <person name="Banfield J.F."/>
        </authorList>
    </citation>
    <scope>NUCLEOTIDE SEQUENCE [LARGE SCALE GENOMIC DNA]</scope>
</reference>
<organism evidence="1 2">
    <name type="scientific">Candidatus Woesebacteria bacterium RBG_16_42_24</name>
    <dbReference type="NCBI Taxonomy" id="1802485"/>
    <lineage>
        <taxon>Bacteria</taxon>
        <taxon>Candidatus Woeseibacteriota</taxon>
    </lineage>
</organism>
<evidence type="ECO:0000313" key="2">
    <source>
        <dbReference type="Proteomes" id="UP000177382"/>
    </source>
</evidence>
<protein>
    <submittedName>
        <fullName evidence="1">Uncharacterized protein</fullName>
    </submittedName>
</protein>
<gene>
    <name evidence="1" type="ORF">A2V97_04415</name>
</gene>
<dbReference type="Proteomes" id="UP000177382">
    <property type="component" value="Unassembled WGS sequence"/>
</dbReference>
<dbReference type="AlphaFoldDB" id="A0A1F7XLT4"/>
<name>A0A1F7XLT4_9BACT</name>
<comment type="caution">
    <text evidence="1">The sequence shown here is derived from an EMBL/GenBank/DDBJ whole genome shotgun (WGS) entry which is preliminary data.</text>
</comment>
<dbReference type="STRING" id="1802485.A2V97_04415"/>
<evidence type="ECO:0000313" key="1">
    <source>
        <dbReference type="EMBL" id="OGM15981.1"/>
    </source>
</evidence>